<dbReference type="InterPro" id="IPR036388">
    <property type="entry name" value="WH-like_DNA-bd_sf"/>
</dbReference>
<dbReference type="OrthoDB" id="62242at2759"/>
<reference evidence="8 9" key="1">
    <citation type="submission" date="2019-03" db="EMBL/GenBank/DDBJ databases">
        <authorList>
            <person name="Gaulin E."/>
            <person name="Dumas B."/>
        </authorList>
    </citation>
    <scope>NUCLEOTIDE SEQUENCE [LARGE SCALE GENOMIC DNA]</scope>
    <source>
        <strain evidence="8">CBS 568.67</strain>
    </source>
</reference>
<feature type="domain" description="HSF-type DNA-binding" evidence="6">
    <location>
        <begin position="44"/>
        <end position="136"/>
    </location>
</feature>
<comment type="subcellular location">
    <subcellularLocation>
        <location evidence="1">Nucleus</location>
    </subcellularLocation>
</comment>
<dbReference type="InterPro" id="IPR000232">
    <property type="entry name" value="HSF_DNA-bd"/>
</dbReference>
<gene>
    <name evidence="8" type="primary">Aste57867_16982</name>
    <name evidence="7" type="ORF">As57867_016924</name>
    <name evidence="8" type="ORF">ASTE57867_16982</name>
</gene>
<keyword evidence="9" id="KW-1185">Reference proteome</keyword>
<evidence type="ECO:0000313" key="8">
    <source>
        <dbReference type="EMBL" id="VFT93743.1"/>
    </source>
</evidence>
<evidence type="ECO:0000256" key="2">
    <source>
        <dbReference type="ARBA" id="ARBA00023125"/>
    </source>
</evidence>
<evidence type="ECO:0000313" key="7">
    <source>
        <dbReference type="EMBL" id="KAF0691870.1"/>
    </source>
</evidence>
<name>A0A485L6Q5_9STRA</name>
<dbReference type="GO" id="GO:0005634">
    <property type="term" value="C:nucleus"/>
    <property type="evidence" value="ECO:0007669"/>
    <property type="project" value="UniProtKB-SubCell"/>
</dbReference>
<organism evidence="8 9">
    <name type="scientific">Aphanomyces stellatus</name>
    <dbReference type="NCBI Taxonomy" id="120398"/>
    <lineage>
        <taxon>Eukaryota</taxon>
        <taxon>Sar</taxon>
        <taxon>Stramenopiles</taxon>
        <taxon>Oomycota</taxon>
        <taxon>Saprolegniomycetes</taxon>
        <taxon>Saprolegniales</taxon>
        <taxon>Verrucalvaceae</taxon>
        <taxon>Aphanomyces</taxon>
    </lineage>
</organism>
<evidence type="ECO:0000256" key="4">
    <source>
        <dbReference type="RuleBase" id="RU004020"/>
    </source>
</evidence>
<dbReference type="SMART" id="SM00415">
    <property type="entry name" value="HSF"/>
    <property type="match status" value="1"/>
</dbReference>
<dbReference type="EMBL" id="CAADRA010006032">
    <property type="protein sequence ID" value="VFT93743.1"/>
    <property type="molecule type" value="Genomic_DNA"/>
</dbReference>
<dbReference type="Gene3D" id="1.10.10.10">
    <property type="entry name" value="Winged helix-like DNA-binding domain superfamily/Winged helix DNA-binding domain"/>
    <property type="match status" value="1"/>
</dbReference>
<dbReference type="EMBL" id="VJMH01006011">
    <property type="protein sequence ID" value="KAF0691870.1"/>
    <property type="molecule type" value="Genomic_DNA"/>
</dbReference>
<keyword evidence="3" id="KW-0539">Nucleus</keyword>
<dbReference type="Proteomes" id="UP000332933">
    <property type="component" value="Unassembled WGS sequence"/>
</dbReference>
<evidence type="ECO:0000256" key="3">
    <source>
        <dbReference type="ARBA" id="ARBA00023242"/>
    </source>
</evidence>
<sequence>MMASPPTQNSLHANTHANINTMERPSMHHDLGGGDRPPAAPVSIPSNFLRNLYGFLNNNLLPDTIAWDADGRSFSILDPDKMETSLPMPNLYRGRFKTFKAQLEKHGFMKSPDGTRYFRPDFVKGQPQQLGDSDVSPTTTVASLDDLEADIKPLSLECRIQLPKKRRLDGAGAPVAENDVNTHSFWSSLHDAAASNGTSPTNGLTCSFNISKHNRFGIAHHRPAAPATVSSSSNALSPNSIPSLRHHHNSLAAAHHHHHHARLPSISRAFPLFGLKPPSDGTT</sequence>
<reference evidence="7" key="2">
    <citation type="submission" date="2019-06" db="EMBL/GenBank/DDBJ databases">
        <title>Genomics analysis of Aphanomyces spp. identifies a new class of oomycete effector associated with host adaptation.</title>
        <authorList>
            <person name="Gaulin E."/>
        </authorList>
    </citation>
    <scope>NUCLEOTIDE SEQUENCE</scope>
    <source>
        <strain evidence="7">CBS 578.67</strain>
    </source>
</reference>
<dbReference type="Pfam" id="PF00447">
    <property type="entry name" value="HSF_DNA-bind"/>
    <property type="match status" value="1"/>
</dbReference>
<feature type="region of interest" description="Disordered" evidence="5">
    <location>
        <begin position="224"/>
        <end position="244"/>
    </location>
</feature>
<keyword evidence="2" id="KW-0238">DNA-binding</keyword>
<comment type="similarity">
    <text evidence="4">Belongs to the HSF family.</text>
</comment>
<feature type="compositionally biased region" description="Low complexity" evidence="5">
    <location>
        <begin position="230"/>
        <end position="243"/>
    </location>
</feature>
<accession>A0A485L6Q5</accession>
<dbReference type="AlphaFoldDB" id="A0A485L6Q5"/>
<dbReference type="SUPFAM" id="SSF46785">
    <property type="entry name" value="Winged helix' DNA-binding domain"/>
    <property type="match status" value="1"/>
</dbReference>
<dbReference type="GO" id="GO:0003700">
    <property type="term" value="F:DNA-binding transcription factor activity"/>
    <property type="evidence" value="ECO:0007669"/>
    <property type="project" value="InterPro"/>
</dbReference>
<evidence type="ECO:0000313" key="9">
    <source>
        <dbReference type="Proteomes" id="UP000332933"/>
    </source>
</evidence>
<proteinExistence type="inferred from homology"/>
<dbReference type="InterPro" id="IPR036390">
    <property type="entry name" value="WH_DNA-bd_sf"/>
</dbReference>
<evidence type="ECO:0000256" key="1">
    <source>
        <dbReference type="ARBA" id="ARBA00004123"/>
    </source>
</evidence>
<evidence type="ECO:0000256" key="5">
    <source>
        <dbReference type="SAM" id="MobiDB-lite"/>
    </source>
</evidence>
<evidence type="ECO:0000259" key="6">
    <source>
        <dbReference type="SMART" id="SM00415"/>
    </source>
</evidence>
<dbReference type="GO" id="GO:0043565">
    <property type="term" value="F:sequence-specific DNA binding"/>
    <property type="evidence" value="ECO:0007669"/>
    <property type="project" value="InterPro"/>
</dbReference>
<protein>
    <submittedName>
        <fullName evidence="8">Aste57867_16982 protein</fullName>
    </submittedName>
</protein>